<accession>A0A6I6JRF4</accession>
<reference evidence="4 5" key="1">
    <citation type="submission" date="2019-11" db="EMBL/GenBank/DDBJ databases">
        <authorList>
            <person name="Zheng R.K."/>
            <person name="Sun C.M."/>
        </authorList>
    </citation>
    <scope>NUCLEOTIDE SEQUENCE [LARGE SCALE GENOMIC DNA]</scope>
    <source>
        <strain evidence="4 5">WC007</strain>
    </source>
</reference>
<dbReference type="PANTHER" id="PTHR43278">
    <property type="entry name" value="NAD(P)H-DEPENDENT FMN-CONTAINING OXIDOREDUCTASE YWQN-RELATED"/>
    <property type="match status" value="1"/>
</dbReference>
<feature type="domain" description="Flavodoxin-like fold" evidence="3">
    <location>
        <begin position="1"/>
        <end position="102"/>
    </location>
</feature>
<evidence type="ECO:0000256" key="2">
    <source>
        <dbReference type="ARBA" id="ARBA00022643"/>
    </source>
</evidence>
<dbReference type="RefSeq" id="WP_158863175.1">
    <property type="nucleotide sequence ID" value="NZ_CP046401.1"/>
</dbReference>
<dbReference type="Pfam" id="PF02525">
    <property type="entry name" value="Flavodoxin_2"/>
    <property type="match status" value="1"/>
</dbReference>
<evidence type="ECO:0000259" key="3">
    <source>
        <dbReference type="Pfam" id="PF02525"/>
    </source>
</evidence>
<dbReference type="AlphaFoldDB" id="A0A6I6JRF4"/>
<keyword evidence="5" id="KW-1185">Reference proteome</keyword>
<evidence type="ECO:0000313" key="4">
    <source>
        <dbReference type="EMBL" id="QGY42737.1"/>
    </source>
</evidence>
<protein>
    <recommendedName>
        <fullName evidence="3">Flavodoxin-like fold domain-containing protein</fullName>
    </recommendedName>
</protein>
<evidence type="ECO:0000313" key="5">
    <source>
        <dbReference type="Proteomes" id="UP000428260"/>
    </source>
</evidence>
<dbReference type="PANTHER" id="PTHR43278:SF4">
    <property type="entry name" value="NAD(P)H-DEPENDENT FMN-CONTAINING OXIDOREDUCTASE YWQN-RELATED"/>
    <property type="match status" value="1"/>
</dbReference>
<sequence>MKLAIFNGSPRGNNSNTKILLSHFQKGLERAGGSVTSIDYLIQEKHLEEQVKHFKEAETIFLAFPLYVDSMPGMVKQFIETIGNFDGSGKKILFLVQSGFPEAVHSMEVKNYLLLLSKRWKMECLCVIVKPGVEGIKIMPEMMTRKLFKKMEFMGNEFGMKRKLDEKDLAKLSGPYKFSKFRLGVFGLMQKTGISNFYWDKNLKKNNAFEKRFDAPYAN</sequence>
<dbReference type="KEGG" id="mcos:GM418_03435"/>
<dbReference type="InterPro" id="IPR003680">
    <property type="entry name" value="Flavodoxin_fold"/>
</dbReference>
<proteinExistence type="predicted"/>
<dbReference type="Proteomes" id="UP000428260">
    <property type="component" value="Chromosome"/>
</dbReference>
<keyword evidence="1" id="KW-0285">Flavoprotein</keyword>
<dbReference type="Gene3D" id="3.40.50.360">
    <property type="match status" value="1"/>
</dbReference>
<keyword evidence="2" id="KW-0288">FMN</keyword>
<organism evidence="4 5">
    <name type="scientific">Maribellus comscasis</name>
    <dbReference type="NCBI Taxonomy" id="2681766"/>
    <lineage>
        <taxon>Bacteria</taxon>
        <taxon>Pseudomonadati</taxon>
        <taxon>Bacteroidota</taxon>
        <taxon>Bacteroidia</taxon>
        <taxon>Marinilabiliales</taxon>
        <taxon>Prolixibacteraceae</taxon>
        <taxon>Maribellus</taxon>
    </lineage>
</organism>
<evidence type="ECO:0000256" key="1">
    <source>
        <dbReference type="ARBA" id="ARBA00022630"/>
    </source>
</evidence>
<dbReference type="SUPFAM" id="SSF52218">
    <property type="entry name" value="Flavoproteins"/>
    <property type="match status" value="1"/>
</dbReference>
<gene>
    <name evidence="4" type="ORF">GM418_03435</name>
</gene>
<name>A0A6I6JRF4_9BACT</name>
<dbReference type="InterPro" id="IPR029039">
    <property type="entry name" value="Flavoprotein-like_sf"/>
</dbReference>
<dbReference type="InterPro" id="IPR051796">
    <property type="entry name" value="ISF_SsuE-like"/>
</dbReference>
<dbReference type="EMBL" id="CP046401">
    <property type="protein sequence ID" value="QGY42737.1"/>
    <property type="molecule type" value="Genomic_DNA"/>
</dbReference>